<name>A0A8J7Y2K7_9EURY</name>
<proteinExistence type="predicted"/>
<evidence type="ECO:0000256" key="1">
    <source>
        <dbReference type="SAM" id="MobiDB-lite"/>
    </source>
</evidence>
<feature type="compositionally biased region" description="Basic and acidic residues" evidence="1">
    <location>
        <begin position="255"/>
        <end position="272"/>
    </location>
</feature>
<comment type="caution">
    <text evidence="2">The sequence shown here is derived from an EMBL/GenBank/DDBJ whole genome shotgun (WGS) entry which is preliminary data.</text>
</comment>
<dbReference type="AlphaFoldDB" id="A0A8J7Y2K7"/>
<sequence>MKRNQVVIVAALAVVIGLGVGGVAGTPASDSSGGVAVVDQSTENICDVEDFRESSTIDDGHITGDCEVTAGVVKVTNESTVGTLRVGTGTAVVVTDGSAVEDLVRGTDTDVTVRDRSSVTLSGERTATERTDTRAEDVVVDSSVRVADGSTLQVCDREDFAEDITRSVRGGGSTQRCTVSVVESSNVTVVDGSAIEICDQEDFAEDIEAPVRNSGITQNCTFSASEESNVTVTDGSRIRGTNSTRGLYTNADADAGSRDRPSRTVQRDADMN</sequence>
<gene>
    <name evidence="2" type="ORF">KTS45_01515</name>
</gene>
<protein>
    <recommendedName>
        <fullName evidence="4">DUF3060 domain-containing protein</fullName>
    </recommendedName>
</protein>
<reference evidence="2 3" key="1">
    <citation type="submission" date="2021-06" db="EMBL/GenBank/DDBJ databases">
        <title>New haloarchaea isolates fom saline soil.</title>
        <authorList>
            <person name="Duran-Viseras A."/>
            <person name="Sanchez-Porro C.S."/>
            <person name="Ventosa A."/>
        </authorList>
    </citation>
    <scope>NUCLEOTIDE SEQUENCE [LARGE SCALE GENOMIC DNA]</scope>
    <source>
        <strain evidence="2 3">JCM 183640</strain>
    </source>
</reference>
<dbReference type="RefSeq" id="WP_162316039.1">
    <property type="nucleotide sequence ID" value="NZ_JAHQXF010000001.1"/>
</dbReference>
<feature type="region of interest" description="Disordered" evidence="1">
    <location>
        <begin position="231"/>
        <end position="272"/>
    </location>
</feature>
<dbReference type="EMBL" id="JAHQXF010000001">
    <property type="protein sequence ID" value="MBV0922867.1"/>
    <property type="molecule type" value="Genomic_DNA"/>
</dbReference>
<accession>A0A8J7Y2K7</accession>
<dbReference type="Proteomes" id="UP000766550">
    <property type="component" value="Unassembled WGS sequence"/>
</dbReference>
<feature type="compositionally biased region" description="Polar residues" evidence="1">
    <location>
        <begin position="231"/>
        <end position="247"/>
    </location>
</feature>
<evidence type="ECO:0008006" key="4">
    <source>
        <dbReference type="Google" id="ProtNLM"/>
    </source>
</evidence>
<evidence type="ECO:0000313" key="3">
    <source>
        <dbReference type="Proteomes" id="UP000766550"/>
    </source>
</evidence>
<evidence type="ECO:0000313" key="2">
    <source>
        <dbReference type="EMBL" id="MBV0922867.1"/>
    </source>
</evidence>
<organism evidence="2 3">
    <name type="scientific">Haloarcula limicola</name>
    <dbReference type="NCBI Taxonomy" id="1429915"/>
    <lineage>
        <taxon>Archaea</taxon>
        <taxon>Methanobacteriati</taxon>
        <taxon>Methanobacteriota</taxon>
        <taxon>Stenosarchaea group</taxon>
        <taxon>Halobacteria</taxon>
        <taxon>Halobacteriales</taxon>
        <taxon>Haloarculaceae</taxon>
        <taxon>Haloarcula</taxon>
    </lineage>
</organism>
<keyword evidence="3" id="KW-1185">Reference proteome</keyword>